<evidence type="ECO:0000256" key="7">
    <source>
        <dbReference type="SAM" id="MobiDB-lite"/>
    </source>
</evidence>
<evidence type="ECO:0000256" key="1">
    <source>
        <dbReference type="ARBA" id="ARBA00004434"/>
    </source>
</evidence>
<feature type="compositionally biased region" description="Low complexity" evidence="7">
    <location>
        <begin position="55"/>
        <end position="72"/>
    </location>
</feature>
<dbReference type="AlphaFoldDB" id="A0A4S2MZN3"/>
<keyword evidence="2" id="KW-0812">Transmembrane</keyword>
<name>A0A4S2MZN3_9PEZI</name>
<proteinExistence type="predicted"/>
<sequence>MASARLLLRPVYGPACRLPFAASRAPSSLRLHPRFAYTPISRHLSTTKILGSSLTPSNEPSTDPPTETTETVPSPPDPLNSPVTTLPGNLELPDRSESSSQFNHIFKIGKVYFSFFKDGMLNIFKNYKATRQLQQRIDASNGSIAELVKEGAINRSEYQHIIRTRHDIRRLPMFGVIFLIFGEMSPLLLPFVPSIVPGTCRIPRQLERERRTKKHRKDKSWPKILAMPLEKRLKTSKKSLRELTSQEVWHIAKVLGIEPRVLPLGSLARKRVERHTEYLELDDILMKRHGGHEQLDAGEELLRAVEDRGMEVTGLEEHDLREKMELYQKIRVMEGGAKPGMWLLTEGEWHQLLDVDSESRAKNAGSTGKPGARRI</sequence>
<dbReference type="PANTHER" id="PTHR14009">
    <property type="entry name" value="LEUCINE ZIPPER-EF-HAND CONTAINING TRANSMEMBRANE PROTEIN"/>
    <property type="match status" value="1"/>
</dbReference>
<keyword evidence="6" id="KW-0472">Membrane</keyword>
<keyword evidence="4" id="KW-1133">Transmembrane helix</keyword>
<dbReference type="GO" id="GO:0005743">
    <property type="term" value="C:mitochondrial inner membrane"/>
    <property type="evidence" value="ECO:0007669"/>
    <property type="project" value="UniProtKB-SubCell"/>
</dbReference>
<accession>A0A4S2MZN3</accession>
<dbReference type="Pfam" id="PF07766">
    <property type="entry name" value="LETM1_RBD"/>
    <property type="match status" value="1"/>
</dbReference>
<dbReference type="InterPro" id="IPR033122">
    <property type="entry name" value="LETM1-like_RBD"/>
</dbReference>
<evidence type="ECO:0000259" key="8">
    <source>
        <dbReference type="Pfam" id="PF07766"/>
    </source>
</evidence>
<gene>
    <name evidence="9" type="ORF">EX30DRAFT_340013</name>
</gene>
<dbReference type="EMBL" id="ML220116">
    <property type="protein sequence ID" value="TGZ82116.1"/>
    <property type="molecule type" value="Genomic_DNA"/>
</dbReference>
<comment type="subcellular location">
    <subcellularLocation>
        <location evidence="1">Mitochondrion inner membrane</location>
        <topology evidence="1">Single-pass membrane protein</topology>
    </subcellularLocation>
</comment>
<dbReference type="OrthoDB" id="73691at2759"/>
<protein>
    <recommendedName>
        <fullName evidence="8">Letm1 RBD domain-containing protein</fullName>
    </recommendedName>
</protein>
<evidence type="ECO:0000256" key="2">
    <source>
        <dbReference type="ARBA" id="ARBA00022692"/>
    </source>
</evidence>
<dbReference type="STRING" id="341454.A0A4S2MZN3"/>
<evidence type="ECO:0000256" key="3">
    <source>
        <dbReference type="ARBA" id="ARBA00022792"/>
    </source>
</evidence>
<dbReference type="PANTHER" id="PTHR14009:SF1">
    <property type="entry name" value="MITOCHONDRIAL PROTON_CALCIUM EXCHANGER PROTEIN"/>
    <property type="match status" value="1"/>
</dbReference>
<evidence type="ECO:0000313" key="10">
    <source>
        <dbReference type="Proteomes" id="UP000298138"/>
    </source>
</evidence>
<evidence type="ECO:0000256" key="5">
    <source>
        <dbReference type="ARBA" id="ARBA00023128"/>
    </source>
</evidence>
<keyword evidence="5" id="KW-0496">Mitochondrion</keyword>
<organism evidence="9 10">
    <name type="scientific">Ascodesmis nigricans</name>
    <dbReference type="NCBI Taxonomy" id="341454"/>
    <lineage>
        <taxon>Eukaryota</taxon>
        <taxon>Fungi</taxon>
        <taxon>Dikarya</taxon>
        <taxon>Ascomycota</taxon>
        <taxon>Pezizomycotina</taxon>
        <taxon>Pezizomycetes</taxon>
        <taxon>Pezizales</taxon>
        <taxon>Ascodesmidaceae</taxon>
        <taxon>Ascodesmis</taxon>
    </lineage>
</organism>
<dbReference type="Proteomes" id="UP000298138">
    <property type="component" value="Unassembled WGS sequence"/>
</dbReference>
<evidence type="ECO:0000256" key="6">
    <source>
        <dbReference type="ARBA" id="ARBA00023136"/>
    </source>
</evidence>
<keyword evidence="10" id="KW-1185">Reference proteome</keyword>
<reference evidence="9 10" key="1">
    <citation type="submission" date="2019-04" db="EMBL/GenBank/DDBJ databases">
        <title>Comparative genomics and transcriptomics to analyze fruiting body development in filamentous ascomycetes.</title>
        <authorList>
            <consortium name="DOE Joint Genome Institute"/>
            <person name="Lutkenhaus R."/>
            <person name="Traeger S."/>
            <person name="Breuer J."/>
            <person name="Kuo A."/>
            <person name="Lipzen A."/>
            <person name="Pangilinan J."/>
            <person name="Dilworth D."/>
            <person name="Sandor L."/>
            <person name="Poggeler S."/>
            <person name="Barry K."/>
            <person name="Grigoriev I.V."/>
            <person name="Nowrousian M."/>
        </authorList>
    </citation>
    <scope>NUCLEOTIDE SEQUENCE [LARGE SCALE GENOMIC DNA]</scope>
    <source>
        <strain evidence="9 10">CBS 389.68</strain>
    </source>
</reference>
<dbReference type="InterPro" id="IPR044202">
    <property type="entry name" value="LETM1/MDM38-like"/>
</dbReference>
<evidence type="ECO:0000256" key="4">
    <source>
        <dbReference type="ARBA" id="ARBA00022989"/>
    </source>
</evidence>
<dbReference type="InParanoid" id="A0A4S2MZN3"/>
<feature type="region of interest" description="Disordered" evidence="7">
    <location>
        <begin position="48"/>
        <end position="95"/>
    </location>
</feature>
<evidence type="ECO:0000313" key="9">
    <source>
        <dbReference type="EMBL" id="TGZ82116.1"/>
    </source>
</evidence>
<dbReference type="GO" id="GO:0030003">
    <property type="term" value="P:intracellular monoatomic cation homeostasis"/>
    <property type="evidence" value="ECO:0007669"/>
    <property type="project" value="TreeGrafter"/>
</dbReference>
<feature type="domain" description="Letm1 RBD" evidence="8">
    <location>
        <begin position="237"/>
        <end position="334"/>
    </location>
</feature>
<dbReference type="GO" id="GO:0043022">
    <property type="term" value="F:ribosome binding"/>
    <property type="evidence" value="ECO:0007669"/>
    <property type="project" value="InterPro"/>
</dbReference>
<keyword evidence="3" id="KW-0999">Mitochondrion inner membrane</keyword>